<dbReference type="Pfam" id="PF14580">
    <property type="entry name" value="LRR_9"/>
    <property type="match status" value="1"/>
</dbReference>
<evidence type="ECO:0000256" key="6">
    <source>
        <dbReference type="ARBA" id="ARBA00024238"/>
    </source>
</evidence>
<dbReference type="Proteomes" id="UP001648503">
    <property type="component" value="Unassembled WGS sequence"/>
</dbReference>
<sequence>MKLDYELLSKAPSCVNAIGERELCLRGLKLQRIENLTLTKDQNDSIDMTNNSLTRLDAIPHLPRLKTLLLSNNHIAKIDKDISKYIPNLHTLILANNALVDMGSLDALVGFEHLQCLSLLDNPICAAKMYRLYIVHRCPSVRLLDFRRVCEEERLEAAAMFSGEKGANLLSSLSATPSSTSAATDIGAVKTFLPGEGLNDDTEPPMRLLGSLSPSETEQLRQALQAASSLEDIAWLENLLKRRIPLPADWTIESLRAPKTTSL</sequence>
<dbReference type="InterPro" id="IPR001611">
    <property type="entry name" value="Leu-rich_rpt"/>
</dbReference>
<keyword evidence="3" id="KW-0677">Repeat</keyword>
<gene>
    <name evidence="7" type="ORF">BASA50_010291</name>
</gene>
<dbReference type="Gene3D" id="3.80.10.10">
    <property type="entry name" value="Ribonuclease Inhibitor"/>
    <property type="match status" value="1"/>
</dbReference>
<evidence type="ECO:0000256" key="4">
    <source>
        <dbReference type="ARBA" id="ARBA00023242"/>
    </source>
</evidence>
<keyword evidence="8" id="KW-1185">Reference proteome</keyword>
<evidence type="ECO:0000313" key="8">
    <source>
        <dbReference type="Proteomes" id="UP001648503"/>
    </source>
</evidence>
<dbReference type="PROSITE" id="PS51450">
    <property type="entry name" value="LRR"/>
    <property type="match status" value="2"/>
</dbReference>
<dbReference type="PANTHER" id="PTHR10552">
    <property type="entry name" value="U2 SMALL NUCLEAR RIBONUCLEOPROTEIN A"/>
    <property type="match status" value="1"/>
</dbReference>
<protein>
    <recommendedName>
        <fullName evidence="6">U2 small nuclear ribonucleoprotein A'</fullName>
    </recommendedName>
</protein>
<dbReference type="SUPFAM" id="SSF52058">
    <property type="entry name" value="L domain-like"/>
    <property type="match status" value="1"/>
</dbReference>
<keyword evidence="2" id="KW-0433">Leucine-rich repeat</keyword>
<accession>A0ABQ8EYZ6</accession>
<name>A0ABQ8EYZ6_9FUNG</name>
<reference evidence="7 8" key="1">
    <citation type="submission" date="2021-02" db="EMBL/GenBank/DDBJ databases">
        <title>Variation within the Batrachochytrium salamandrivorans European outbreak.</title>
        <authorList>
            <person name="Kelly M."/>
            <person name="Pasmans F."/>
            <person name="Shea T.P."/>
            <person name="Munoz J.F."/>
            <person name="Carranza S."/>
            <person name="Cuomo C.A."/>
            <person name="Martel A."/>
        </authorList>
    </citation>
    <scope>NUCLEOTIDE SEQUENCE [LARGE SCALE GENOMIC DNA]</scope>
    <source>
        <strain evidence="7 8">AMFP18/2</strain>
    </source>
</reference>
<evidence type="ECO:0000313" key="7">
    <source>
        <dbReference type="EMBL" id="KAH6589062.1"/>
    </source>
</evidence>
<comment type="similarity">
    <text evidence="5">Belongs to the U2 small nuclear ribonucleoprotein A family.</text>
</comment>
<keyword evidence="4" id="KW-0539">Nucleus</keyword>
<organism evidence="7 8">
    <name type="scientific">Batrachochytrium salamandrivorans</name>
    <dbReference type="NCBI Taxonomy" id="1357716"/>
    <lineage>
        <taxon>Eukaryota</taxon>
        <taxon>Fungi</taxon>
        <taxon>Fungi incertae sedis</taxon>
        <taxon>Chytridiomycota</taxon>
        <taxon>Chytridiomycota incertae sedis</taxon>
        <taxon>Chytridiomycetes</taxon>
        <taxon>Rhizophydiales</taxon>
        <taxon>Rhizophydiales incertae sedis</taxon>
        <taxon>Batrachochytrium</taxon>
    </lineage>
</organism>
<dbReference type="PANTHER" id="PTHR10552:SF6">
    <property type="entry name" value="U2 SMALL NUCLEAR RIBONUCLEOPROTEIN A"/>
    <property type="match status" value="1"/>
</dbReference>
<proteinExistence type="inferred from homology"/>
<evidence type="ECO:0000256" key="3">
    <source>
        <dbReference type="ARBA" id="ARBA00022737"/>
    </source>
</evidence>
<evidence type="ECO:0000256" key="1">
    <source>
        <dbReference type="ARBA" id="ARBA00004123"/>
    </source>
</evidence>
<dbReference type="InterPro" id="IPR032675">
    <property type="entry name" value="LRR_dom_sf"/>
</dbReference>
<comment type="subcellular location">
    <subcellularLocation>
        <location evidence="1">Nucleus</location>
    </subcellularLocation>
</comment>
<dbReference type="EMBL" id="JAFCIX010000476">
    <property type="protein sequence ID" value="KAH6589062.1"/>
    <property type="molecule type" value="Genomic_DNA"/>
</dbReference>
<evidence type="ECO:0000256" key="5">
    <source>
        <dbReference type="ARBA" id="ARBA00024196"/>
    </source>
</evidence>
<comment type="caution">
    <text evidence="7">The sequence shown here is derived from an EMBL/GenBank/DDBJ whole genome shotgun (WGS) entry which is preliminary data.</text>
</comment>
<dbReference type="InterPro" id="IPR044640">
    <property type="entry name" value="RU2A"/>
</dbReference>
<evidence type="ECO:0000256" key="2">
    <source>
        <dbReference type="ARBA" id="ARBA00022614"/>
    </source>
</evidence>